<feature type="compositionally biased region" description="Polar residues" evidence="1">
    <location>
        <begin position="208"/>
        <end position="233"/>
    </location>
</feature>
<feature type="transmembrane region" description="Helical" evidence="2">
    <location>
        <begin position="154"/>
        <end position="174"/>
    </location>
</feature>
<dbReference type="Pfam" id="PF11712">
    <property type="entry name" value="Vma12"/>
    <property type="match status" value="1"/>
</dbReference>
<evidence type="ECO:0000313" key="4">
    <source>
        <dbReference type="Proteomes" id="UP000807342"/>
    </source>
</evidence>
<feature type="region of interest" description="Disordered" evidence="1">
    <location>
        <begin position="183"/>
        <end position="233"/>
    </location>
</feature>
<reference evidence="3" key="1">
    <citation type="submission" date="2020-11" db="EMBL/GenBank/DDBJ databases">
        <authorList>
            <consortium name="DOE Joint Genome Institute"/>
            <person name="Ahrendt S."/>
            <person name="Riley R."/>
            <person name="Andreopoulos W."/>
            <person name="Labutti K."/>
            <person name="Pangilinan J."/>
            <person name="Ruiz-Duenas F.J."/>
            <person name="Barrasa J.M."/>
            <person name="Sanchez-Garcia M."/>
            <person name="Camarero S."/>
            <person name="Miyauchi S."/>
            <person name="Serrano A."/>
            <person name="Linde D."/>
            <person name="Babiker R."/>
            <person name="Drula E."/>
            <person name="Ayuso-Fernandez I."/>
            <person name="Pacheco R."/>
            <person name="Padilla G."/>
            <person name="Ferreira P."/>
            <person name="Barriuso J."/>
            <person name="Kellner H."/>
            <person name="Castanera R."/>
            <person name="Alfaro M."/>
            <person name="Ramirez L."/>
            <person name="Pisabarro A.G."/>
            <person name="Kuo A."/>
            <person name="Tritt A."/>
            <person name="Lipzen A."/>
            <person name="He G."/>
            <person name="Yan M."/>
            <person name="Ng V."/>
            <person name="Cullen D."/>
            <person name="Martin F."/>
            <person name="Rosso M.-N."/>
            <person name="Henrissat B."/>
            <person name="Hibbett D."/>
            <person name="Martinez A.T."/>
            <person name="Grigoriev I.V."/>
        </authorList>
    </citation>
    <scope>NUCLEOTIDE SEQUENCE</scope>
    <source>
        <strain evidence="3">MF-IS2</strain>
    </source>
</reference>
<dbReference type="InterPro" id="IPR021013">
    <property type="entry name" value="ATPase_Vma12"/>
</dbReference>
<name>A0A9P5XPS3_9AGAR</name>
<accession>A0A9P5XPS3</accession>
<sequence length="233" mass="25895">MNTDDTSKLNVSLEPHLVETLKPLLDLLPTVLSAELGSYVSETPKDIIPYSNLLAISQWSRTSEGQEKLRTYTPPLDASAYTMVSLLAGVKTSPERKFGTYAPPPEPEQLAEQQKRERQEITTILNALLSIVGAGFATWWAADRLHWKDQWRVLLALAASLIVAIAEGGLFIILRSRQDALNSSSHRRPRVKATSARHKKIEDDVDGTTETHINVGSQSSKESGTNNLRQRRL</sequence>
<keyword evidence="2" id="KW-0472">Membrane</keyword>
<comment type="caution">
    <text evidence="3">The sequence shown here is derived from an EMBL/GenBank/DDBJ whole genome shotgun (WGS) entry which is preliminary data.</text>
</comment>
<feature type="transmembrane region" description="Helical" evidence="2">
    <location>
        <begin position="123"/>
        <end position="142"/>
    </location>
</feature>
<keyword evidence="2" id="KW-0812">Transmembrane</keyword>
<dbReference type="Proteomes" id="UP000807342">
    <property type="component" value="Unassembled WGS sequence"/>
</dbReference>
<dbReference type="AlphaFoldDB" id="A0A9P5XPS3"/>
<evidence type="ECO:0000256" key="2">
    <source>
        <dbReference type="SAM" id="Phobius"/>
    </source>
</evidence>
<feature type="compositionally biased region" description="Basic residues" evidence="1">
    <location>
        <begin position="185"/>
        <end position="199"/>
    </location>
</feature>
<evidence type="ECO:0000256" key="1">
    <source>
        <dbReference type="SAM" id="MobiDB-lite"/>
    </source>
</evidence>
<dbReference type="GO" id="GO:0070072">
    <property type="term" value="P:vacuolar proton-transporting V-type ATPase complex assembly"/>
    <property type="evidence" value="ECO:0007669"/>
    <property type="project" value="InterPro"/>
</dbReference>
<keyword evidence="4" id="KW-1185">Reference proteome</keyword>
<proteinExistence type="predicted"/>
<keyword evidence="2" id="KW-1133">Transmembrane helix</keyword>
<evidence type="ECO:0000313" key="3">
    <source>
        <dbReference type="EMBL" id="KAF9453596.1"/>
    </source>
</evidence>
<organism evidence="3 4">
    <name type="scientific">Macrolepiota fuliginosa MF-IS2</name>
    <dbReference type="NCBI Taxonomy" id="1400762"/>
    <lineage>
        <taxon>Eukaryota</taxon>
        <taxon>Fungi</taxon>
        <taxon>Dikarya</taxon>
        <taxon>Basidiomycota</taxon>
        <taxon>Agaricomycotina</taxon>
        <taxon>Agaricomycetes</taxon>
        <taxon>Agaricomycetidae</taxon>
        <taxon>Agaricales</taxon>
        <taxon>Agaricineae</taxon>
        <taxon>Agaricaceae</taxon>
        <taxon>Macrolepiota</taxon>
    </lineage>
</organism>
<dbReference type="OrthoDB" id="3193718at2759"/>
<protein>
    <submittedName>
        <fullName evidence="3">Uncharacterized protein</fullName>
    </submittedName>
</protein>
<gene>
    <name evidence="3" type="ORF">P691DRAFT_658222</name>
</gene>
<dbReference type="EMBL" id="MU151060">
    <property type="protein sequence ID" value="KAF9453596.1"/>
    <property type="molecule type" value="Genomic_DNA"/>
</dbReference>